<dbReference type="SUPFAM" id="SSF56112">
    <property type="entry name" value="Protein kinase-like (PK-like)"/>
    <property type="match status" value="1"/>
</dbReference>
<dbReference type="EMBL" id="LR899012">
    <property type="protein sequence ID" value="CAD7087083.1"/>
    <property type="molecule type" value="Genomic_DNA"/>
</dbReference>
<dbReference type="Proteomes" id="UP000594454">
    <property type="component" value="Chromosome 4"/>
</dbReference>
<dbReference type="OrthoDB" id="4062651at2759"/>
<dbReference type="PROSITE" id="PS00108">
    <property type="entry name" value="PROTEIN_KINASE_ST"/>
    <property type="match status" value="1"/>
</dbReference>
<gene>
    <name evidence="2" type="ORF">HERILL_LOCUS9809</name>
</gene>
<accession>A0A7R8UWA8</accession>
<reference evidence="2 3" key="1">
    <citation type="submission" date="2020-11" db="EMBL/GenBank/DDBJ databases">
        <authorList>
            <person name="Wallbank WR R."/>
            <person name="Pardo Diaz C."/>
            <person name="Kozak K."/>
            <person name="Martin S."/>
            <person name="Jiggins C."/>
            <person name="Moest M."/>
            <person name="Warren A I."/>
            <person name="Generalovic N T."/>
            <person name="Byers J.R.P. K."/>
            <person name="Montejo-Kovacevich G."/>
            <person name="Yen C E."/>
        </authorList>
    </citation>
    <scope>NUCLEOTIDE SEQUENCE [LARGE SCALE GENOMIC DNA]</scope>
</reference>
<dbReference type="Pfam" id="PF00069">
    <property type="entry name" value="Pkinase"/>
    <property type="match status" value="1"/>
</dbReference>
<dbReference type="InterPro" id="IPR008271">
    <property type="entry name" value="Ser/Thr_kinase_AS"/>
</dbReference>
<dbReference type="PIRSF" id="PIRSF000654">
    <property type="entry name" value="Integrin-linked_kinase"/>
    <property type="match status" value="1"/>
</dbReference>
<dbReference type="PROSITE" id="PS50011">
    <property type="entry name" value="PROTEIN_KINASE_DOM"/>
    <property type="match status" value="1"/>
</dbReference>
<evidence type="ECO:0000259" key="1">
    <source>
        <dbReference type="PROSITE" id="PS50011"/>
    </source>
</evidence>
<dbReference type="OMA" id="MIMDIAH"/>
<dbReference type="Gene3D" id="1.10.510.10">
    <property type="entry name" value="Transferase(Phosphotransferase) domain 1"/>
    <property type="match status" value="1"/>
</dbReference>
<organism evidence="2 3">
    <name type="scientific">Hermetia illucens</name>
    <name type="common">Black soldier fly</name>
    <dbReference type="NCBI Taxonomy" id="343691"/>
    <lineage>
        <taxon>Eukaryota</taxon>
        <taxon>Metazoa</taxon>
        <taxon>Ecdysozoa</taxon>
        <taxon>Arthropoda</taxon>
        <taxon>Hexapoda</taxon>
        <taxon>Insecta</taxon>
        <taxon>Pterygota</taxon>
        <taxon>Neoptera</taxon>
        <taxon>Endopterygota</taxon>
        <taxon>Diptera</taxon>
        <taxon>Brachycera</taxon>
        <taxon>Stratiomyomorpha</taxon>
        <taxon>Stratiomyidae</taxon>
        <taxon>Hermetiinae</taxon>
        <taxon>Hermetia</taxon>
    </lineage>
</organism>
<feature type="domain" description="Protein kinase" evidence="1">
    <location>
        <begin position="28"/>
        <end position="318"/>
    </location>
</feature>
<proteinExistence type="predicted"/>
<dbReference type="GO" id="GO:0005524">
    <property type="term" value="F:ATP binding"/>
    <property type="evidence" value="ECO:0007669"/>
    <property type="project" value="InterPro"/>
</dbReference>
<dbReference type="SMART" id="SM00220">
    <property type="entry name" value="S_TKc"/>
    <property type="match status" value="1"/>
</dbReference>
<dbReference type="GO" id="GO:0004674">
    <property type="term" value="F:protein serine/threonine kinase activity"/>
    <property type="evidence" value="ECO:0007669"/>
    <property type="project" value="TreeGrafter"/>
</dbReference>
<dbReference type="GO" id="GO:0005737">
    <property type="term" value="C:cytoplasm"/>
    <property type="evidence" value="ECO:0007669"/>
    <property type="project" value="TreeGrafter"/>
</dbReference>
<keyword evidence="3" id="KW-1185">Reference proteome</keyword>
<protein>
    <recommendedName>
        <fullName evidence="1">Protein kinase domain-containing protein</fullName>
    </recommendedName>
</protein>
<dbReference type="AlphaFoldDB" id="A0A7R8UWA8"/>
<evidence type="ECO:0000313" key="3">
    <source>
        <dbReference type="Proteomes" id="UP000594454"/>
    </source>
</evidence>
<dbReference type="PANTHER" id="PTHR24361">
    <property type="entry name" value="MITOGEN-ACTIVATED KINASE KINASE KINASE"/>
    <property type="match status" value="1"/>
</dbReference>
<dbReference type="InterPro" id="IPR000719">
    <property type="entry name" value="Prot_kinase_dom"/>
</dbReference>
<dbReference type="InParanoid" id="A0A7R8UWA8"/>
<dbReference type="InterPro" id="IPR053235">
    <property type="entry name" value="Ser_Thr_kinase"/>
</dbReference>
<sequence length="318" mass="35892">METPRRVLRNRNLDNVASQFTPVKIPATPLLKQLGYGTGVNVYQLDRSPRNGKMMSPWALKRVSKKITQNNGEIYETRIKEEAEVLRNLVHPNIVGFRGVIKSADGKENLAIEYCNVSLYDMIEEKTEADDWTPFPASKIRKMCLDISKALDYLHNEAKILHGDIKSPNVLVKDDFEICKLCDFGVSLPLNKDGELDLMKNPKAKFVGTDLWAAPEALEDNIITDKCDIFSFGLVIYEMIALIPPHTWALNVGNKENDEDETIMEASFEPIIGTRPPLPESFELSDEYCPVVEIFYICTNELAEDRPTAKTLLKALNG</sequence>
<dbReference type="Gene3D" id="3.30.200.20">
    <property type="entry name" value="Phosphorylase Kinase, domain 1"/>
    <property type="match status" value="1"/>
</dbReference>
<evidence type="ECO:0000313" key="2">
    <source>
        <dbReference type="EMBL" id="CAD7087083.1"/>
    </source>
</evidence>
<dbReference type="FunCoup" id="A0A7R8UWA8">
    <property type="interactions" value="126"/>
</dbReference>
<name>A0A7R8UWA8_HERIL</name>
<dbReference type="InterPro" id="IPR011009">
    <property type="entry name" value="Kinase-like_dom_sf"/>
</dbReference>